<proteinExistence type="predicted"/>
<evidence type="ECO:0000313" key="2">
    <source>
        <dbReference type="Proteomes" id="UP000321479"/>
    </source>
</evidence>
<name>A0A5B8USN5_9SPHI</name>
<dbReference type="EMBL" id="CP042436">
    <property type="protein sequence ID" value="QEC61963.1"/>
    <property type="molecule type" value="Genomic_DNA"/>
</dbReference>
<protein>
    <recommendedName>
        <fullName evidence="3">PRTRC system protein F</fullName>
    </recommendedName>
</protein>
<keyword evidence="2" id="KW-1185">Reference proteome</keyword>
<dbReference type="KEGG" id="mgin:FRZ54_04965"/>
<reference evidence="1 2" key="1">
    <citation type="journal article" date="2017" name="Curr. Microbiol.">
        <title>Mucilaginibacter ginsenosidivorans sp. nov., Isolated from Soil of Ginseng Field.</title>
        <authorList>
            <person name="Kim M.M."/>
            <person name="Siddiqi M.Z."/>
            <person name="Im W.T."/>
        </authorList>
    </citation>
    <scope>NUCLEOTIDE SEQUENCE [LARGE SCALE GENOMIC DNA]</scope>
    <source>
        <strain evidence="1 2">Gsoil 3017</strain>
    </source>
</reference>
<evidence type="ECO:0008006" key="3">
    <source>
        <dbReference type="Google" id="ProtNLM"/>
    </source>
</evidence>
<dbReference type="RefSeq" id="WP_147030540.1">
    <property type="nucleotide sequence ID" value="NZ_CP042436.1"/>
</dbReference>
<evidence type="ECO:0000313" key="1">
    <source>
        <dbReference type="EMBL" id="QEC61963.1"/>
    </source>
</evidence>
<gene>
    <name evidence="1" type="ORF">FRZ54_04965</name>
</gene>
<organism evidence="1 2">
    <name type="scientific">Mucilaginibacter ginsenosidivorans</name>
    <dbReference type="NCBI Taxonomy" id="398053"/>
    <lineage>
        <taxon>Bacteria</taxon>
        <taxon>Pseudomonadati</taxon>
        <taxon>Bacteroidota</taxon>
        <taxon>Sphingobacteriia</taxon>
        <taxon>Sphingobacteriales</taxon>
        <taxon>Sphingobacteriaceae</taxon>
        <taxon>Mucilaginibacter</taxon>
    </lineage>
</organism>
<accession>A0A5B8USN5</accession>
<dbReference type="AlphaFoldDB" id="A0A5B8USN5"/>
<sequence length="356" mass="41141">MGRKPRQATGRCTVKERQETGSATGLAANGFLKQQFLPLYQCGKYLPEQDKAEQGLKQSLSILSEKGIEVIVDYKNKNYPYNMLLVQADLQQQMGADKDCYELSIARDDADNIILSAREVYDTGTTLYFIPVLPLCRLMKQKKHRQAADLLLSVFAYLYHVVGVPYYRDNYSALNYYYEMTEEWLRDDIDSYEPDDQNRQLSELNKASHYGDLVHRKIYNSIHLNHMSKRLNDFTAKCAFDLNCFQLAQSFHQMAQQFPNAGVFDNIPELDEDATSDDQVIRAQQYVSFVADTHGWLYENITDMLNNEFNECSYMEQPTIIEVFTEEAKSDSKTLDFEKQLFPLIADLCSLLNEIQ</sequence>
<dbReference type="OrthoDB" id="917674at2"/>
<dbReference type="Proteomes" id="UP000321479">
    <property type="component" value="Chromosome"/>
</dbReference>